<name>A0A8D9FRB1_9VIRU</name>
<evidence type="ECO:0000256" key="4">
    <source>
        <dbReference type="ARBA" id="ARBA00022695"/>
    </source>
</evidence>
<protein>
    <submittedName>
        <fullName evidence="9">Gp281</fullName>
    </submittedName>
</protein>
<dbReference type="InterPro" id="IPR005248">
    <property type="entry name" value="NadD/NMNAT"/>
</dbReference>
<dbReference type="InterPro" id="IPR014729">
    <property type="entry name" value="Rossmann-like_a/b/a_fold"/>
</dbReference>
<dbReference type="HAMAP" id="MF_00244">
    <property type="entry name" value="NaMN_adenylyltr"/>
    <property type="match status" value="1"/>
</dbReference>
<proteinExistence type="inferred from homology"/>
<evidence type="ECO:0000256" key="2">
    <source>
        <dbReference type="ARBA" id="ARBA00022642"/>
    </source>
</evidence>
<evidence type="ECO:0000259" key="8">
    <source>
        <dbReference type="Pfam" id="PF01467"/>
    </source>
</evidence>
<dbReference type="PANTHER" id="PTHR39321">
    <property type="entry name" value="NICOTINATE-NUCLEOTIDE ADENYLYLTRANSFERASE-RELATED"/>
    <property type="match status" value="1"/>
</dbReference>
<dbReference type="CDD" id="cd02165">
    <property type="entry name" value="NMNAT"/>
    <property type="match status" value="1"/>
</dbReference>
<dbReference type="EMBL" id="OU342829">
    <property type="protein sequence ID" value="CAG7581156.1"/>
    <property type="molecule type" value="Genomic_DNA"/>
</dbReference>
<evidence type="ECO:0000313" key="9">
    <source>
        <dbReference type="EMBL" id="CAG7581156.1"/>
    </source>
</evidence>
<keyword evidence="4" id="KW-0548">Nucleotidyltransferase</keyword>
<keyword evidence="5" id="KW-0547">Nucleotide-binding</keyword>
<accession>A0A8D9FRB1</accession>
<dbReference type="UniPathway" id="UPA00253"/>
<sequence length="188" mass="21854">MKVGLILGSFNPIHNGHIHLGEKVLSELDINEVWLTVSPQNPFKVNSDLEDENIRVEMAKLAIDDDRFKVCDIELSLDKPSYTYKTLRKLKETYPTYEFYIIMGSDVINRMNEWKKSDEVSEYPLITFVRSDEEIDFENAITEDITVLTSDIDLSSTIVRKRIRNNESLDGFIPNKVIKYINDNNLFK</sequence>
<evidence type="ECO:0000256" key="5">
    <source>
        <dbReference type="ARBA" id="ARBA00022741"/>
    </source>
</evidence>
<dbReference type="Pfam" id="PF01467">
    <property type="entry name" value="CTP_transf_like"/>
    <property type="match status" value="1"/>
</dbReference>
<dbReference type="SUPFAM" id="SSF52374">
    <property type="entry name" value="Nucleotidylyl transferase"/>
    <property type="match status" value="1"/>
</dbReference>
<keyword evidence="6" id="KW-0067">ATP-binding</keyword>
<dbReference type="GO" id="GO:0005524">
    <property type="term" value="F:ATP binding"/>
    <property type="evidence" value="ECO:0007669"/>
    <property type="project" value="UniProtKB-KW"/>
</dbReference>
<dbReference type="GO" id="GO:0009435">
    <property type="term" value="P:NAD+ biosynthetic process"/>
    <property type="evidence" value="ECO:0007669"/>
    <property type="project" value="UniProtKB-UniPathway"/>
</dbReference>
<dbReference type="InterPro" id="IPR004821">
    <property type="entry name" value="Cyt_trans-like"/>
</dbReference>
<dbReference type="PANTHER" id="PTHR39321:SF3">
    <property type="entry name" value="PHOSPHOPANTETHEINE ADENYLYLTRANSFERASE"/>
    <property type="match status" value="1"/>
</dbReference>
<dbReference type="Gene3D" id="3.40.50.620">
    <property type="entry name" value="HUPs"/>
    <property type="match status" value="1"/>
</dbReference>
<evidence type="ECO:0000256" key="3">
    <source>
        <dbReference type="ARBA" id="ARBA00022679"/>
    </source>
</evidence>
<dbReference type="NCBIfam" id="TIGR00482">
    <property type="entry name" value="nicotinate (nicotinamide) nucleotide adenylyltransferase"/>
    <property type="match status" value="1"/>
</dbReference>
<keyword evidence="2" id="KW-0662">Pyridine nucleotide biosynthesis</keyword>
<dbReference type="GO" id="GO:0070566">
    <property type="term" value="F:adenylyltransferase activity"/>
    <property type="evidence" value="ECO:0007669"/>
    <property type="project" value="UniProtKB-ARBA"/>
</dbReference>
<comment type="pathway">
    <text evidence="1">Cofactor biosynthesis; NAD(+) biosynthesis.</text>
</comment>
<evidence type="ECO:0000256" key="7">
    <source>
        <dbReference type="ARBA" id="ARBA00023027"/>
    </source>
</evidence>
<evidence type="ECO:0000256" key="6">
    <source>
        <dbReference type="ARBA" id="ARBA00022840"/>
    </source>
</evidence>
<organism evidence="9">
    <name type="scientific">uncultured marine phage</name>
    <dbReference type="NCBI Taxonomy" id="707152"/>
    <lineage>
        <taxon>Viruses</taxon>
        <taxon>environmental samples</taxon>
    </lineage>
</organism>
<reference evidence="9" key="1">
    <citation type="submission" date="2021-06" db="EMBL/GenBank/DDBJ databases">
        <authorList>
            <person name="Gannon L."/>
            <person name="Redgwell R T."/>
            <person name="Michniewski S."/>
            <person name="Harrison D C."/>
            <person name="Millard A."/>
        </authorList>
    </citation>
    <scope>NUCLEOTIDE SEQUENCE</scope>
</reference>
<dbReference type="NCBIfam" id="TIGR00125">
    <property type="entry name" value="cyt_tran_rel"/>
    <property type="match status" value="1"/>
</dbReference>
<keyword evidence="3" id="KW-0808">Transferase</keyword>
<feature type="domain" description="Cytidyltransferase-like" evidence="8">
    <location>
        <begin position="6"/>
        <end position="162"/>
    </location>
</feature>
<gene>
    <name evidence="9" type="primary">281</name>
    <name evidence="9" type="ORF">SLAVMIC_00702</name>
</gene>
<keyword evidence="7" id="KW-0520">NAD</keyword>
<evidence type="ECO:0000256" key="1">
    <source>
        <dbReference type="ARBA" id="ARBA00004790"/>
    </source>
</evidence>